<dbReference type="Proteomes" id="UP000030765">
    <property type="component" value="Unassembled WGS sequence"/>
</dbReference>
<dbReference type="EMBL" id="KE524190">
    <property type="protein sequence ID" value="KFB34984.1"/>
    <property type="molecule type" value="Genomic_DNA"/>
</dbReference>
<keyword evidence="1" id="KW-0812">Transmembrane</keyword>
<dbReference type="AlphaFoldDB" id="A0A084VAJ0"/>
<sequence length="161" mass="17901">MRTGLLRPFRGRSPSIDRRSDGSLHRIVIAAAIIVVIVSSALYVIVARSRSIRGGVPDRHNEERPQRGALLHTRTHTLLCAVISRISRSRECHPANVFSRSRLAVYALARDSWSKLIFSQVFRSLCIGSESLSSLKIAARIEISIVHVRPVNGMHGKMVKS</sequence>
<dbReference type="EMBL" id="ATLV01004124">
    <property type="status" value="NOT_ANNOTATED_CDS"/>
    <property type="molecule type" value="Genomic_DNA"/>
</dbReference>
<evidence type="ECO:0000313" key="4">
    <source>
        <dbReference type="Proteomes" id="UP000030765"/>
    </source>
</evidence>
<feature type="transmembrane region" description="Helical" evidence="1">
    <location>
        <begin position="27"/>
        <end position="46"/>
    </location>
</feature>
<keyword evidence="1" id="KW-1133">Transmembrane helix</keyword>
<name>A0A084VAJ0_ANOSI</name>
<dbReference type="VEuPathDB" id="VectorBase:ASIC000836"/>
<reference evidence="3" key="2">
    <citation type="submission" date="2020-05" db="UniProtKB">
        <authorList>
            <consortium name="EnsemblMetazoa"/>
        </authorList>
    </citation>
    <scope>IDENTIFICATION</scope>
</reference>
<gene>
    <name evidence="2" type="ORF">ZHAS_00000836</name>
</gene>
<evidence type="ECO:0000313" key="2">
    <source>
        <dbReference type="EMBL" id="KFB34984.1"/>
    </source>
</evidence>
<keyword evidence="4" id="KW-1185">Reference proteome</keyword>
<protein>
    <submittedName>
        <fullName evidence="2 3">Multidrug transporter MatE</fullName>
    </submittedName>
</protein>
<proteinExistence type="predicted"/>
<dbReference type="EnsemblMetazoa" id="ASIC000836-RA">
    <property type="protein sequence ID" value="ASIC000836-PA"/>
    <property type="gene ID" value="ASIC000836"/>
</dbReference>
<accession>A0A084VAJ0</accession>
<organism evidence="2">
    <name type="scientific">Anopheles sinensis</name>
    <name type="common">Mosquito</name>
    <dbReference type="NCBI Taxonomy" id="74873"/>
    <lineage>
        <taxon>Eukaryota</taxon>
        <taxon>Metazoa</taxon>
        <taxon>Ecdysozoa</taxon>
        <taxon>Arthropoda</taxon>
        <taxon>Hexapoda</taxon>
        <taxon>Insecta</taxon>
        <taxon>Pterygota</taxon>
        <taxon>Neoptera</taxon>
        <taxon>Endopterygota</taxon>
        <taxon>Diptera</taxon>
        <taxon>Nematocera</taxon>
        <taxon>Culicoidea</taxon>
        <taxon>Culicidae</taxon>
        <taxon>Anophelinae</taxon>
        <taxon>Anopheles</taxon>
    </lineage>
</organism>
<keyword evidence="1" id="KW-0472">Membrane</keyword>
<reference evidence="2 4" key="1">
    <citation type="journal article" date="2014" name="BMC Genomics">
        <title>Genome sequence of Anopheles sinensis provides insight into genetics basis of mosquito competence for malaria parasites.</title>
        <authorList>
            <person name="Zhou D."/>
            <person name="Zhang D."/>
            <person name="Ding G."/>
            <person name="Shi L."/>
            <person name="Hou Q."/>
            <person name="Ye Y."/>
            <person name="Xu Y."/>
            <person name="Zhou H."/>
            <person name="Xiong C."/>
            <person name="Li S."/>
            <person name="Yu J."/>
            <person name="Hong S."/>
            <person name="Yu X."/>
            <person name="Zou P."/>
            <person name="Chen C."/>
            <person name="Chang X."/>
            <person name="Wang W."/>
            <person name="Lv Y."/>
            <person name="Sun Y."/>
            <person name="Ma L."/>
            <person name="Shen B."/>
            <person name="Zhu C."/>
        </authorList>
    </citation>
    <scope>NUCLEOTIDE SEQUENCE [LARGE SCALE GENOMIC DNA]</scope>
</reference>
<evidence type="ECO:0000256" key="1">
    <source>
        <dbReference type="SAM" id="Phobius"/>
    </source>
</evidence>
<evidence type="ECO:0000313" key="3">
    <source>
        <dbReference type="EnsemblMetazoa" id="ASIC000836-PA"/>
    </source>
</evidence>